<dbReference type="EMBL" id="JAJJMB010016234">
    <property type="protein sequence ID" value="KAI3848500.1"/>
    <property type="molecule type" value="Genomic_DNA"/>
</dbReference>
<evidence type="ECO:0000256" key="1">
    <source>
        <dbReference type="SAM" id="MobiDB-lite"/>
    </source>
</evidence>
<evidence type="ECO:0000313" key="4">
    <source>
        <dbReference type="Proteomes" id="UP001202328"/>
    </source>
</evidence>
<dbReference type="EMBL" id="JAJJMB010017493">
    <property type="protein sequence ID" value="KAI3838383.1"/>
    <property type="molecule type" value="Genomic_DNA"/>
</dbReference>
<keyword evidence="4" id="KW-1185">Reference proteome</keyword>
<sequence length="95" mass="11364">MDSLQCSVPGFHPRRSPRIIDQQQRDVLLGFQQRRVHYTVIRDSMTEVEKEALREKWRNAYHRRKTRNECGNTADSRNNSLTPPLFDHKTMEREP</sequence>
<gene>
    <name evidence="3" type="ORF">MKW98_025796</name>
    <name evidence="2" type="ORF">MKW98_030893</name>
</gene>
<proteinExistence type="predicted"/>
<evidence type="ECO:0000313" key="2">
    <source>
        <dbReference type="EMBL" id="KAI3838383.1"/>
    </source>
</evidence>
<organism evidence="2 4">
    <name type="scientific">Papaver atlanticum</name>
    <dbReference type="NCBI Taxonomy" id="357466"/>
    <lineage>
        <taxon>Eukaryota</taxon>
        <taxon>Viridiplantae</taxon>
        <taxon>Streptophyta</taxon>
        <taxon>Embryophyta</taxon>
        <taxon>Tracheophyta</taxon>
        <taxon>Spermatophyta</taxon>
        <taxon>Magnoliopsida</taxon>
        <taxon>Ranunculales</taxon>
        <taxon>Papaveraceae</taxon>
        <taxon>Papaveroideae</taxon>
        <taxon>Papaver</taxon>
    </lineage>
</organism>
<reference evidence="2" key="1">
    <citation type="submission" date="2022-04" db="EMBL/GenBank/DDBJ databases">
        <title>A functionally conserved STORR gene fusion in Papaver species that diverged 16.8 million years ago.</title>
        <authorList>
            <person name="Catania T."/>
        </authorList>
    </citation>
    <scope>NUCLEOTIDE SEQUENCE</scope>
    <source>
        <strain evidence="2">S-188037</strain>
    </source>
</reference>
<comment type="caution">
    <text evidence="2">The sequence shown here is derived from an EMBL/GenBank/DDBJ whole genome shotgun (WGS) entry which is preliminary data.</text>
</comment>
<feature type="compositionally biased region" description="Polar residues" evidence="1">
    <location>
        <begin position="69"/>
        <end position="82"/>
    </location>
</feature>
<dbReference type="AlphaFoldDB" id="A0AAD4RXL1"/>
<evidence type="ECO:0000313" key="3">
    <source>
        <dbReference type="EMBL" id="KAI3848500.1"/>
    </source>
</evidence>
<feature type="non-terminal residue" evidence="2">
    <location>
        <position position="95"/>
    </location>
</feature>
<protein>
    <submittedName>
        <fullName evidence="2">Uncharacterized protein</fullName>
    </submittedName>
</protein>
<dbReference type="Proteomes" id="UP001202328">
    <property type="component" value="Unassembled WGS sequence"/>
</dbReference>
<accession>A0AAD4RXL1</accession>
<name>A0AAD4RXL1_9MAGN</name>
<feature type="region of interest" description="Disordered" evidence="1">
    <location>
        <begin position="64"/>
        <end position="95"/>
    </location>
</feature>
<feature type="compositionally biased region" description="Basic and acidic residues" evidence="1">
    <location>
        <begin position="86"/>
        <end position="95"/>
    </location>
</feature>